<dbReference type="InterPro" id="IPR000073">
    <property type="entry name" value="AB_hydrolase_1"/>
</dbReference>
<sequence>MTTGQVPAGSTTQALEVVNLRDGHGLPLVLLHAFPLDHRMWASAVDAMPGDFTVLAPDLHGMGRAPDGPRTPGLEASADAVVSAVRAAGYDRAVVAGLSMGGYVAMAIAERHPGFVAGLGLLDTKSTADAPEARLNRLRVAHQVEAERDTTAVLGMVATLVGDTTRAEQPRIVPLVESWIRAQRADGVAWSQRAMAARPDRTHVIHDVAGPVLVLVGDEDVMSPVSAAEHMVVARRDAELVIVPGAGHLSAVERPAQVAEALADLVARASAH</sequence>
<accession>A0A2M9CDW0</accession>
<keyword evidence="3" id="KW-1185">Reference proteome</keyword>
<gene>
    <name evidence="2" type="ORF">CLV28_2561</name>
</gene>
<dbReference type="PANTHER" id="PTHR43798">
    <property type="entry name" value="MONOACYLGLYCEROL LIPASE"/>
    <property type="match status" value="1"/>
</dbReference>
<dbReference type="PANTHER" id="PTHR43798:SF29">
    <property type="entry name" value="AB HYDROLASE-1 DOMAIN-CONTAINING PROTEIN"/>
    <property type="match status" value="1"/>
</dbReference>
<reference evidence="2 3" key="1">
    <citation type="submission" date="2017-11" db="EMBL/GenBank/DDBJ databases">
        <title>Genomic Encyclopedia of Archaeal and Bacterial Type Strains, Phase II (KMG-II): From Individual Species to Whole Genera.</title>
        <authorList>
            <person name="Goeker M."/>
        </authorList>
    </citation>
    <scope>NUCLEOTIDE SEQUENCE [LARGE SCALE GENOMIC DNA]</scope>
    <source>
        <strain evidence="2 3">DSM 25478</strain>
    </source>
</reference>
<dbReference type="Gene3D" id="3.40.50.1820">
    <property type="entry name" value="alpha/beta hydrolase"/>
    <property type="match status" value="1"/>
</dbReference>
<dbReference type="Pfam" id="PF12697">
    <property type="entry name" value="Abhydrolase_6"/>
    <property type="match status" value="1"/>
</dbReference>
<evidence type="ECO:0000259" key="1">
    <source>
        <dbReference type="Pfam" id="PF12697"/>
    </source>
</evidence>
<protein>
    <submittedName>
        <fullName evidence="2">Pimeloyl-ACP methyl ester carboxylesterase</fullName>
    </submittedName>
</protein>
<dbReference type="OrthoDB" id="9785847at2"/>
<dbReference type="SUPFAM" id="SSF53474">
    <property type="entry name" value="alpha/beta-Hydrolases"/>
    <property type="match status" value="1"/>
</dbReference>
<comment type="caution">
    <text evidence="2">The sequence shown here is derived from an EMBL/GenBank/DDBJ whole genome shotgun (WGS) entry which is preliminary data.</text>
</comment>
<organism evidence="2 3">
    <name type="scientific">Sediminihabitans luteus</name>
    <dbReference type="NCBI Taxonomy" id="1138585"/>
    <lineage>
        <taxon>Bacteria</taxon>
        <taxon>Bacillati</taxon>
        <taxon>Actinomycetota</taxon>
        <taxon>Actinomycetes</taxon>
        <taxon>Micrococcales</taxon>
        <taxon>Cellulomonadaceae</taxon>
        <taxon>Sediminihabitans</taxon>
    </lineage>
</organism>
<name>A0A2M9CDW0_9CELL</name>
<dbReference type="InterPro" id="IPR029058">
    <property type="entry name" value="AB_hydrolase_fold"/>
</dbReference>
<dbReference type="InterPro" id="IPR050266">
    <property type="entry name" value="AB_hydrolase_sf"/>
</dbReference>
<dbReference type="Proteomes" id="UP000231693">
    <property type="component" value="Unassembled WGS sequence"/>
</dbReference>
<evidence type="ECO:0000313" key="3">
    <source>
        <dbReference type="Proteomes" id="UP000231693"/>
    </source>
</evidence>
<feature type="domain" description="AB hydrolase-1" evidence="1">
    <location>
        <begin position="28"/>
        <end position="261"/>
    </location>
</feature>
<dbReference type="AlphaFoldDB" id="A0A2M9CDW0"/>
<dbReference type="EMBL" id="PGFE01000004">
    <property type="protein sequence ID" value="PJJ70083.1"/>
    <property type="molecule type" value="Genomic_DNA"/>
</dbReference>
<evidence type="ECO:0000313" key="2">
    <source>
        <dbReference type="EMBL" id="PJJ70083.1"/>
    </source>
</evidence>
<dbReference type="PRINTS" id="PR00111">
    <property type="entry name" value="ABHYDROLASE"/>
</dbReference>
<proteinExistence type="predicted"/>
<dbReference type="GO" id="GO:0003824">
    <property type="term" value="F:catalytic activity"/>
    <property type="evidence" value="ECO:0007669"/>
    <property type="project" value="UniProtKB-ARBA"/>
</dbReference>
<dbReference type="RefSeq" id="WP_100423693.1">
    <property type="nucleotide sequence ID" value="NZ_BOOX01000013.1"/>
</dbReference>